<evidence type="ECO:0000256" key="4">
    <source>
        <dbReference type="ARBA" id="ARBA00023163"/>
    </source>
</evidence>
<evidence type="ECO:0000313" key="10">
    <source>
        <dbReference type="Proteomes" id="UP001428341"/>
    </source>
</evidence>
<keyword evidence="5" id="KW-0539">Nucleus</keyword>
<comment type="caution">
    <text evidence="9">The sequence shown here is derived from an EMBL/GenBank/DDBJ whole genome shotgun (WGS) entry which is preliminary data.</text>
</comment>
<dbReference type="AlphaFoldDB" id="A0AAP0LKL7"/>
<name>A0AAP0LKL7_9ROSI</name>
<accession>A0AAP0LKL7</accession>
<dbReference type="Proteomes" id="UP001428341">
    <property type="component" value="Unassembled WGS sequence"/>
</dbReference>
<evidence type="ECO:0000313" key="9">
    <source>
        <dbReference type="EMBL" id="KAK9176806.1"/>
    </source>
</evidence>
<gene>
    <name evidence="9" type="ORF">WN944_028825</name>
</gene>
<keyword evidence="6" id="KW-0175">Coiled coil</keyword>
<dbReference type="Pfam" id="PF02362">
    <property type="entry name" value="B3"/>
    <property type="match status" value="1"/>
</dbReference>
<dbReference type="PANTHER" id="PTHR31391">
    <property type="entry name" value="B3 DOMAIN-CONTAINING PROTEIN OS11G0197600-RELATED"/>
    <property type="match status" value="1"/>
</dbReference>
<dbReference type="GO" id="GO:0003677">
    <property type="term" value="F:DNA binding"/>
    <property type="evidence" value="ECO:0007669"/>
    <property type="project" value="UniProtKB-KW"/>
</dbReference>
<reference evidence="9 10" key="1">
    <citation type="submission" date="2024-05" db="EMBL/GenBank/DDBJ databases">
        <title>Haplotype-resolved chromosome-level genome assembly of Huyou (Citrus changshanensis).</title>
        <authorList>
            <person name="Miao C."/>
            <person name="Chen W."/>
            <person name="Wu Y."/>
            <person name="Wang L."/>
            <person name="Zhao S."/>
            <person name="Grierson D."/>
            <person name="Xu C."/>
            <person name="Chen K."/>
        </authorList>
    </citation>
    <scope>NUCLEOTIDE SEQUENCE [LARGE SCALE GENOMIC DNA]</scope>
    <source>
        <strain evidence="9">01-14</strain>
        <tissue evidence="9">Leaf</tissue>
    </source>
</reference>
<proteinExistence type="predicted"/>
<evidence type="ECO:0000256" key="1">
    <source>
        <dbReference type="ARBA" id="ARBA00004123"/>
    </source>
</evidence>
<evidence type="ECO:0000256" key="6">
    <source>
        <dbReference type="SAM" id="Coils"/>
    </source>
</evidence>
<evidence type="ECO:0000256" key="5">
    <source>
        <dbReference type="ARBA" id="ARBA00023242"/>
    </source>
</evidence>
<dbReference type="Gene3D" id="2.40.330.10">
    <property type="entry name" value="DNA-binding pseudobarrel domain"/>
    <property type="match status" value="1"/>
</dbReference>
<evidence type="ECO:0000256" key="3">
    <source>
        <dbReference type="ARBA" id="ARBA00023125"/>
    </source>
</evidence>
<sequence>MAVARKQPNSSSHSPHKLKERKPLVKKEKMFRKKTSAHQGTLVVTCNEPRNPKCEKRKRSTYDNLYDNEEVKNAVMEQANDIQANLDPQFPSFIKFMLRSHVTGGFWLGLSRKFCIDNLPKQDTMIVLEDESGSEYDTKYLVEKIGLSAGWRGFSIAHKLVEGDALVFHLVTLSKFKVYIVRSRGSDEVDCALGLLKLETCNQQVESEKHICEEEDNKCWEPLAQNIQKDNQMISCTGLELVSEQSEDESKDFGSEVLNGLKFCESAVDFKEVKSFQDFSIVVNDLVIDSALSKYLRTKYYELCCSQNSFLHNSVLDGLNCKLISGMISETINIADAIRASKLTTPHDNFDTWDKTLKAFKMMGMNVGFLLIRLDQLMNLASTSKRLQEARLERANAGEEKSALELKLSEVRERIDRLDSEIEALGANPNSLDVMFQEMAKAPW</sequence>
<dbReference type="PROSITE" id="PS50863">
    <property type="entry name" value="B3"/>
    <property type="match status" value="1"/>
</dbReference>
<dbReference type="InterPro" id="IPR003340">
    <property type="entry name" value="B3_DNA-bd"/>
</dbReference>
<evidence type="ECO:0000256" key="7">
    <source>
        <dbReference type="SAM" id="MobiDB-lite"/>
    </source>
</evidence>
<protein>
    <recommendedName>
        <fullName evidence="8">TF-B3 domain-containing protein</fullName>
    </recommendedName>
</protein>
<dbReference type="SUPFAM" id="SSF101936">
    <property type="entry name" value="DNA-binding pseudobarrel domain"/>
    <property type="match status" value="1"/>
</dbReference>
<dbReference type="PANTHER" id="PTHR31391:SF101">
    <property type="entry name" value="B3 DOMAIN-CONTAINING PROTEIN OS01G0234100"/>
    <property type="match status" value="1"/>
</dbReference>
<dbReference type="SMART" id="SM01019">
    <property type="entry name" value="B3"/>
    <property type="match status" value="1"/>
</dbReference>
<keyword evidence="2" id="KW-0805">Transcription regulation</keyword>
<evidence type="ECO:0000259" key="8">
    <source>
        <dbReference type="PROSITE" id="PS50863"/>
    </source>
</evidence>
<dbReference type="InterPro" id="IPR015300">
    <property type="entry name" value="DNA-bd_pseudobarrel_sf"/>
</dbReference>
<comment type="subcellular location">
    <subcellularLocation>
        <location evidence="1">Nucleus</location>
    </subcellularLocation>
</comment>
<feature type="region of interest" description="Disordered" evidence="7">
    <location>
        <begin position="1"/>
        <end position="26"/>
    </location>
</feature>
<keyword evidence="10" id="KW-1185">Reference proteome</keyword>
<organism evidence="9 10">
    <name type="scientific">Citrus x changshan-huyou</name>
    <dbReference type="NCBI Taxonomy" id="2935761"/>
    <lineage>
        <taxon>Eukaryota</taxon>
        <taxon>Viridiplantae</taxon>
        <taxon>Streptophyta</taxon>
        <taxon>Embryophyta</taxon>
        <taxon>Tracheophyta</taxon>
        <taxon>Spermatophyta</taxon>
        <taxon>Magnoliopsida</taxon>
        <taxon>eudicotyledons</taxon>
        <taxon>Gunneridae</taxon>
        <taxon>Pentapetalae</taxon>
        <taxon>rosids</taxon>
        <taxon>malvids</taxon>
        <taxon>Sapindales</taxon>
        <taxon>Rutaceae</taxon>
        <taxon>Aurantioideae</taxon>
        <taxon>Citrus</taxon>
    </lineage>
</organism>
<dbReference type="EMBL" id="JBCGBO010000025">
    <property type="protein sequence ID" value="KAK9176806.1"/>
    <property type="molecule type" value="Genomic_DNA"/>
</dbReference>
<evidence type="ECO:0000256" key="2">
    <source>
        <dbReference type="ARBA" id="ARBA00023015"/>
    </source>
</evidence>
<feature type="coiled-coil region" evidence="6">
    <location>
        <begin position="380"/>
        <end position="428"/>
    </location>
</feature>
<dbReference type="InterPro" id="IPR044837">
    <property type="entry name" value="REM16-like"/>
</dbReference>
<keyword evidence="3" id="KW-0238">DNA-binding</keyword>
<dbReference type="GO" id="GO:0005634">
    <property type="term" value="C:nucleus"/>
    <property type="evidence" value="ECO:0007669"/>
    <property type="project" value="UniProtKB-SubCell"/>
</dbReference>
<keyword evidence="4" id="KW-0804">Transcription</keyword>
<dbReference type="CDD" id="cd10017">
    <property type="entry name" value="B3_DNA"/>
    <property type="match status" value="1"/>
</dbReference>
<feature type="domain" description="TF-B3" evidence="8">
    <location>
        <begin position="93"/>
        <end position="184"/>
    </location>
</feature>